<dbReference type="InterPro" id="IPR011611">
    <property type="entry name" value="PfkB_dom"/>
</dbReference>
<accession>V6ASL1</accession>
<name>V6ASL1_9ARCH</name>
<keyword evidence="6" id="KW-1185">Reference proteome</keyword>
<dbReference type="AlphaFoldDB" id="V6ASL1"/>
<reference evidence="5 6" key="1">
    <citation type="journal article" date="2013" name="PLoS ONE">
        <title>Enrichment and Genome Sequence of the Group I.1a Ammonia-Oxidizing Archaeon ?Ca. Nitrosotenuis uzonensis? Representing a Clade Globally.</title>
        <authorList>
            <person name="Lebedeva E.V."/>
            <person name="Hatzenpichler R."/>
            <person name="Pelletier E."/>
            <person name="Schuster N."/>
            <person name="Hauzmayer S."/>
            <person name="Bulaev A."/>
            <person name="Grigor'eva N.V."/>
            <person name="Galushko A."/>
            <person name="Schmid M."/>
            <person name="Palatinszky M."/>
            <person name="Le Paslier D."/>
            <person name="Daims H."/>
            <person name="Wagner M."/>
        </authorList>
    </citation>
    <scope>NUCLEOTIDE SEQUENCE [LARGE SCALE GENOMIC DNA]</scope>
    <source>
        <strain evidence="5 6">N4</strain>
    </source>
</reference>
<evidence type="ECO:0000259" key="4">
    <source>
        <dbReference type="Pfam" id="PF00294"/>
    </source>
</evidence>
<dbReference type="InterPro" id="IPR050306">
    <property type="entry name" value="PfkB_Carbo_kinase"/>
</dbReference>
<comment type="caution">
    <text evidence="5">The sequence shown here is derived from an EMBL/GenBank/DDBJ whole genome shotgun (WGS) entry which is preliminary data.</text>
</comment>
<dbReference type="Proteomes" id="UP000018159">
    <property type="component" value="Unassembled WGS sequence"/>
</dbReference>
<dbReference type="RefSeq" id="WP_048195705.1">
    <property type="nucleotide sequence ID" value="NZ_CBTY010000008.1"/>
</dbReference>
<dbReference type="Pfam" id="PF00294">
    <property type="entry name" value="PfkB"/>
    <property type="match status" value="1"/>
</dbReference>
<dbReference type="EMBL" id="CBTY010000008">
    <property type="protein sequence ID" value="CDI05691.1"/>
    <property type="molecule type" value="Genomic_DNA"/>
</dbReference>
<evidence type="ECO:0000313" key="6">
    <source>
        <dbReference type="Proteomes" id="UP000018159"/>
    </source>
</evidence>
<dbReference type="STRING" id="1407055.NITUZ_30383"/>
<keyword evidence="3 5" id="KW-0418">Kinase</keyword>
<dbReference type="InterPro" id="IPR029056">
    <property type="entry name" value="Ribokinase-like"/>
</dbReference>
<dbReference type="Gene3D" id="3.40.1190.20">
    <property type="match status" value="1"/>
</dbReference>
<evidence type="ECO:0000256" key="3">
    <source>
        <dbReference type="ARBA" id="ARBA00022777"/>
    </source>
</evidence>
<proteinExistence type="inferred from homology"/>
<dbReference type="OrthoDB" id="26949at2157"/>
<keyword evidence="2" id="KW-0808">Transferase</keyword>
<dbReference type="GO" id="GO:0016301">
    <property type="term" value="F:kinase activity"/>
    <property type="evidence" value="ECO:0007669"/>
    <property type="project" value="UniProtKB-KW"/>
</dbReference>
<comment type="similarity">
    <text evidence="1">Belongs to the carbohydrate kinase PfkB family.</text>
</comment>
<evidence type="ECO:0000256" key="1">
    <source>
        <dbReference type="ARBA" id="ARBA00010688"/>
    </source>
</evidence>
<dbReference type="SUPFAM" id="SSF53613">
    <property type="entry name" value="Ribokinase-like"/>
    <property type="match status" value="1"/>
</dbReference>
<feature type="domain" description="Carbohydrate kinase PfkB" evidence="4">
    <location>
        <begin position="60"/>
        <end position="261"/>
    </location>
</feature>
<gene>
    <name evidence="5" type="ORF">NITUZ_30383</name>
</gene>
<sequence length="289" mass="32724">MRLGIFSHCTVDEIRIDDSVYDLAGGPAFYCSLAARQFGFDITLCTRFGHDYKYAEIFEKNKIKLIDAQSKVQTTKFVLHINNDERTLWLKNACDEIQYHKLDTDGVLVSPVFSEVSMETFAKLKKDTDNLFLDPQGFLRRVDSEGRIHFEMTEIDLSGISVLKADPNEVYHLTGKEGIEGALEIHKKVKHVLYTNKRNVSMLYKNKEYSLQLPNMEIYDTVGIGDIFTATFCCTLLKEKDPLWALSFAGGAAQAALESKMVGLEKIPPKAATEANGAYFYNTLKFRDV</sequence>
<evidence type="ECO:0000256" key="2">
    <source>
        <dbReference type="ARBA" id="ARBA00022679"/>
    </source>
</evidence>
<dbReference type="PANTHER" id="PTHR43085">
    <property type="entry name" value="HEXOKINASE FAMILY MEMBER"/>
    <property type="match status" value="1"/>
</dbReference>
<organism evidence="5 6">
    <name type="scientific">Candidatus Nitrosotenuis uzonensis</name>
    <dbReference type="NCBI Taxonomy" id="1407055"/>
    <lineage>
        <taxon>Archaea</taxon>
        <taxon>Nitrososphaerota</taxon>
        <taxon>Candidatus Nitrosotenuis</taxon>
    </lineage>
</organism>
<dbReference type="PANTHER" id="PTHR43085:SF57">
    <property type="entry name" value="CARBOHYDRATE KINASE PFKB DOMAIN-CONTAINING PROTEIN"/>
    <property type="match status" value="1"/>
</dbReference>
<protein>
    <submittedName>
        <fullName evidence="5">PfkB family carbohydrate kinase</fullName>
    </submittedName>
</protein>
<evidence type="ECO:0000313" key="5">
    <source>
        <dbReference type="EMBL" id="CDI05691.1"/>
    </source>
</evidence>